<feature type="domain" description="EF-hand" evidence="1">
    <location>
        <begin position="354"/>
        <end position="389"/>
    </location>
</feature>
<dbReference type="OrthoDB" id="444540at2759"/>
<dbReference type="Proteomes" id="UP000007350">
    <property type="component" value="Unassembled WGS sequence"/>
</dbReference>
<dbReference type="AlphaFoldDB" id="K2M0F9"/>
<dbReference type="InterPro" id="IPR002048">
    <property type="entry name" value="EF_hand_dom"/>
</dbReference>
<reference evidence="2 3" key="1">
    <citation type="journal article" date="2012" name="BMC Genomics">
        <title>Comparative genomic analysis of human infective Trypanosoma cruzi lineages with the bat-restricted subspecies T. cruzi marinkellei.</title>
        <authorList>
            <person name="Franzen O."/>
            <person name="Talavera-Lopez C."/>
            <person name="Ochaya S."/>
            <person name="Butler C.E."/>
            <person name="Messenger L.A."/>
            <person name="Lewis M.D."/>
            <person name="Llewellyn M.S."/>
            <person name="Marinkelle C.J."/>
            <person name="Tyler K.M."/>
            <person name="Miles M.A."/>
            <person name="Andersson B."/>
        </authorList>
    </citation>
    <scope>NUCLEOTIDE SEQUENCE [LARGE SCALE GENOMIC DNA]</scope>
    <source>
        <strain evidence="2 3">B7</strain>
    </source>
</reference>
<dbReference type="Gene3D" id="1.10.238.10">
    <property type="entry name" value="EF-hand"/>
    <property type="match status" value="1"/>
</dbReference>
<dbReference type="InterPro" id="IPR011992">
    <property type="entry name" value="EF-hand-dom_pair"/>
</dbReference>
<dbReference type="GO" id="GO:0005509">
    <property type="term" value="F:calcium ion binding"/>
    <property type="evidence" value="ECO:0007669"/>
    <property type="project" value="InterPro"/>
</dbReference>
<evidence type="ECO:0000259" key="1">
    <source>
        <dbReference type="PROSITE" id="PS50222"/>
    </source>
</evidence>
<dbReference type="PANTHER" id="PTHR24274:SF1">
    <property type="entry name" value="CILIA- AND FLAGELLA-ASSOCIATED PROTEIN 161"/>
    <property type="match status" value="1"/>
</dbReference>
<name>K2M0F9_TRYCR</name>
<dbReference type="GO" id="GO:0060271">
    <property type="term" value="P:cilium assembly"/>
    <property type="evidence" value="ECO:0007669"/>
    <property type="project" value="TreeGrafter"/>
</dbReference>
<keyword evidence="3" id="KW-1185">Reference proteome</keyword>
<evidence type="ECO:0000313" key="3">
    <source>
        <dbReference type="Proteomes" id="UP000007350"/>
    </source>
</evidence>
<dbReference type="PROSITE" id="PS50222">
    <property type="entry name" value="EF_HAND_2"/>
    <property type="match status" value="1"/>
</dbReference>
<dbReference type="SUPFAM" id="SSF47473">
    <property type="entry name" value="EF-hand"/>
    <property type="match status" value="1"/>
</dbReference>
<proteinExistence type="predicted"/>
<evidence type="ECO:0000313" key="2">
    <source>
        <dbReference type="EMBL" id="EKF28443.1"/>
    </source>
</evidence>
<gene>
    <name evidence="2" type="ORF">MOQ_007807</name>
</gene>
<comment type="caution">
    <text evidence="2">The sequence shown here is derived from an EMBL/GenBank/DDBJ whole genome shotgun (WGS) entry which is preliminary data.</text>
</comment>
<sequence length="550" mass="60947">MNTEGIPMRYSPGVLIGNWYEEMRVREDKIAFYKSSYQTGKTHWDTTLHLSEGTYLDGLKDFVVLGQPLQLVNVATEAALALDMAPKFSPKSNHYLVTAVDASQPQVRSTWVLQRAKDENNIAYTTQLKEENVLHYGQHVRIANEEASSDGFCYLNSGVLDIGYPGNQPLTAVLGASKDNVFVIVKPGERRDDIRDGGPVRLGDAVALFHASTNRPICCTKRLKNTSFGYEFEVSCAFSGNKHSRSLAAVTLHPENLFIIGGSTHKARTSVTASVNASLRSSSGLSNKMLLSMSIGIGLDLILARIREGSLRFGGRLGFRTLSKALGTACNEQRTTLLNRQQIHHSIRLMGVAIQPMELDAIFKRFDRDGNGLIVAQQLLRELRGELPPHRLDVVICAFQLLTIEGGGSVDYKDMLSLFKFNVSSLPDVEEGVISCEEAIFDFVNCWPGKNDTSTVTLEDFVAYYTDVSPAIENDERFVTTVQRSWMIPETDAYRSGPPRRHVTVIHTDDTAETIAIPDSLVLNLHDVDAVKDVLLRHGVKDIKEIQANM</sequence>
<dbReference type="InterPro" id="IPR055325">
    <property type="entry name" value="CF161"/>
</dbReference>
<protein>
    <recommendedName>
        <fullName evidence="1">EF-hand domain-containing protein</fullName>
    </recommendedName>
</protein>
<organism evidence="2 3">
    <name type="scientific">Trypanosoma cruzi marinkellei</name>
    <dbReference type="NCBI Taxonomy" id="85056"/>
    <lineage>
        <taxon>Eukaryota</taxon>
        <taxon>Discoba</taxon>
        <taxon>Euglenozoa</taxon>
        <taxon>Kinetoplastea</taxon>
        <taxon>Metakinetoplastina</taxon>
        <taxon>Trypanosomatida</taxon>
        <taxon>Trypanosomatidae</taxon>
        <taxon>Trypanosoma</taxon>
        <taxon>Schizotrypanum</taxon>
    </lineage>
</organism>
<dbReference type="GO" id="GO:0031514">
    <property type="term" value="C:motile cilium"/>
    <property type="evidence" value="ECO:0007669"/>
    <property type="project" value="TreeGrafter"/>
</dbReference>
<accession>K2M0F9</accession>
<dbReference type="PANTHER" id="PTHR24274">
    <property type="entry name" value="CILIA- AND FLAGELLA-ASSOCIATED PROTEIN 161"/>
    <property type="match status" value="1"/>
</dbReference>
<dbReference type="Gene3D" id="2.80.10.50">
    <property type="match status" value="1"/>
</dbReference>
<dbReference type="EMBL" id="AHKC01015755">
    <property type="protein sequence ID" value="EKF28443.1"/>
    <property type="molecule type" value="Genomic_DNA"/>
</dbReference>